<proteinExistence type="predicted"/>
<evidence type="ECO:0000256" key="1">
    <source>
        <dbReference type="SAM" id="SignalP"/>
    </source>
</evidence>
<evidence type="ECO:0000313" key="3">
    <source>
        <dbReference type="Proteomes" id="UP000241074"/>
    </source>
</evidence>
<keyword evidence="3" id="KW-1185">Reference proteome</keyword>
<gene>
    <name evidence="2" type="ORF">C7S18_04950</name>
</gene>
<organism evidence="2 3">
    <name type="scientific">Ahniella affigens</name>
    <dbReference type="NCBI Taxonomy" id="2021234"/>
    <lineage>
        <taxon>Bacteria</taxon>
        <taxon>Pseudomonadati</taxon>
        <taxon>Pseudomonadota</taxon>
        <taxon>Gammaproteobacteria</taxon>
        <taxon>Lysobacterales</taxon>
        <taxon>Rhodanobacteraceae</taxon>
        <taxon>Ahniella</taxon>
    </lineage>
</organism>
<protein>
    <recommendedName>
        <fullName evidence="4">Tetratricopeptide repeat protein</fullName>
    </recommendedName>
</protein>
<dbReference type="Proteomes" id="UP000241074">
    <property type="component" value="Chromosome"/>
</dbReference>
<dbReference type="Gene3D" id="1.25.40.10">
    <property type="entry name" value="Tetratricopeptide repeat domain"/>
    <property type="match status" value="1"/>
</dbReference>
<dbReference type="EMBL" id="CP027860">
    <property type="protein sequence ID" value="AVP96589.1"/>
    <property type="molecule type" value="Genomic_DNA"/>
</dbReference>
<feature type="chain" id="PRO_5015133252" description="Tetratricopeptide repeat protein" evidence="1">
    <location>
        <begin position="33"/>
        <end position="181"/>
    </location>
</feature>
<dbReference type="SUPFAM" id="SSF48452">
    <property type="entry name" value="TPR-like"/>
    <property type="match status" value="1"/>
</dbReference>
<dbReference type="Pfam" id="PF13428">
    <property type="entry name" value="TPR_14"/>
    <property type="match status" value="1"/>
</dbReference>
<dbReference type="KEGG" id="xba:C7S18_04950"/>
<evidence type="ECO:0000313" key="2">
    <source>
        <dbReference type="EMBL" id="AVP96589.1"/>
    </source>
</evidence>
<evidence type="ECO:0008006" key="4">
    <source>
        <dbReference type="Google" id="ProtNLM"/>
    </source>
</evidence>
<dbReference type="InterPro" id="IPR011990">
    <property type="entry name" value="TPR-like_helical_dom_sf"/>
</dbReference>
<feature type="signal peptide" evidence="1">
    <location>
        <begin position="1"/>
        <end position="32"/>
    </location>
</feature>
<keyword evidence="1" id="KW-0732">Signal</keyword>
<name>A0A2P1PP16_9GAMM</name>
<reference evidence="2 3" key="1">
    <citation type="submission" date="2018-03" db="EMBL/GenBank/DDBJ databases">
        <title>Ahniella affigens gen. nov., sp. nov., a gammaproteobacterium isolated from sandy soil near a stream.</title>
        <authorList>
            <person name="Ko Y."/>
            <person name="Kim J.-H."/>
        </authorList>
    </citation>
    <scope>NUCLEOTIDE SEQUENCE [LARGE SCALE GENOMIC DNA]</scope>
    <source>
        <strain evidence="2 3">D13</strain>
    </source>
</reference>
<dbReference type="AlphaFoldDB" id="A0A2P1PP16"/>
<accession>A0A2P1PP16</accession>
<sequence length="181" mass="20027">MNPLTLWCRRGWHRPALLLALVSLSACQTAPAPVEPPPPPEPPPRDWVGEIRAEAAKVDQGGGAYPLADADVLWFRKRALTLVEQRKFDEAETVLREALSLRQDDPALWQQRAEIALAKRNFTDAEAHAKTAEGLGIDFGELCVRIRLTQAAAREESADPAGANSLRTKAKDCFPPIQQRF</sequence>
<reference evidence="2 3" key="2">
    <citation type="submission" date="2018-03" db="EMBL/GenBank/DDBJ databases">
        <authorList>
            <person name="Keele B.F."/>
        </authorList>
    </citation>
    <scope>NUCLEOTIDE SEQUENCE [LARGE SCALE GENOMIC DNA]</scope>
    <source>
        <strain evidence="2 3">D13</strain>
    </source>
</reference>
<dbReference type="RefSeq" id="WP_170113117.1">
    <property type="nucleotide sequence ID" value="NZ_CP027860.1"/>
</dbReference>